<evidence type="ECO:0000313" key="3">
    <source>
        <dbReference type="EMBL" id="SVA50864.1"/>
    </source>
</evidence>
<evidence type="ECO:0008006" key="4">
    <source>
        <dbReference type="Google" id="ProtNLM"/>
    </source>
</evidence>
<dbReference type="EMBL" id="UINC01011536">
    <property type="protein sequence ID" value="SVA50864.1"/>
    <property type="molecule type" value="Genomic_DNA"/>
</dbReference>
<feature type="domain" description="GFO/IDH/MocA-like oxidoreductase" evidence="2">
    <location>
        <begin position="148"/>
        <end position="279"/>
    </location>
</feature>
<dbReference type="InterPro" id="IPR051317">
    <property type="entry name" value="Gfo/Idh/MocA_oxidoreduct"/>
</dbReference>
<dbReference type="Gene3D" id="3.30.360.10">
    <property type="entry name" value="Dihydrodipicolinate Reductase, domain 2"/>
    <property type="match status" value="1"/>
</dbReference>
<gene>
    <name evidence="3" type="ORF">METZ01_LOCUS103718</name>
</gene>
<accession>A0A381WEH0</accession>
<dbReference type="SUPFAM" id="SSF55347">
    <property type="entry name" value="Glyceraldehyde-3-phosphate dehydrogenase-like, C-terminal domain"/>
    <property type="match status" value="1"/>
</dbReference>
<sequence>MADIEKKDPIRWGMVGGGQGSFIGEVHRIAARLDNNYLFCAGALSSEPERSQKSGSELGLEKGRSYKNYEAMIRGESSRDDRIEAVSIVTPNDMHFPIAKRFLQEGFHVICDKPMTVTTHEADELVELANKQNLVFAVTYNYSGHPMVRHARAMIENGEIGAIRVVQCEYAQDWLAESIEKEGHKQALWRTDPLQSGLGGCIGDIGTHAFHLACFVSGLEAEALCADISIFGDGRKLDDNANVLLRFKGNARGIIWASQVAIGNENNLKLRIFGEQGGLSWRQEEPNELIFSPLNQPSQRITRDSSSVVSEASLATKVPAGHPEGYLEGFATIYSEIAHAIFAARNGEAVDQNVSFPTAEDGKAGVIFIEAVVRSSNEGSVWVNL</sequence>
<dbReference type="PANTHER" id="PTHR43708:SF3">
    <property type="entry name" value="OXIDOREDUCTASE"/>
    <property type="match status" value="1"/>
</dbReference>
<dbReference type="GO" id="GO:0000166">
    <property type="term" value="F:nucleotide binding"/>
    <property type="evidence" value="ECO:0007669"/>
    <property type="project" value="InterPro"/>
</dbReference>
<dbReference type="InterPro" id="IPR055170">
    <property type="entry name" value="GFO_IDH_MocA-like_dom"/>
</dbReference>
<evidence type="ECO:0000259" key="1">
    <source>
        <dbReference type="Pfam" id="PF01408"/>
    </source>
</evidence>
<name>A0A381WEH0_9ZZZZ</name>
<dbReference type="Pfam" id="PF01408">
    <property type="entry name" value="GFO_IDH_MocA"/>
    <property type="match status" value="1"/>
</dbReference>
<dbReference type="Pfam" id="PF22725">
    <property type="entry name" value="GFO_IDH_MocA_C3"/>
    <property type="match status" value="1"/>
</dbReference>
<dbReference type="InterPro" id="IPR036291">
    <property type="entry name" value="NAD(P)-bd_dom_sf"/>
</dbReference>
<dbReference type="Gene3D" id="3.40.50.720">
    <property type="entry name" value="NAD(P)-binding Rossmann-like Domain"/>
    <property type="match status" value="1"/>
</dbReference>
<organism evidence="3">
    <name type="scientific">marine metagenome</name>
    <dbReference type="NCBI Taxonomy" id="408172"/>
    <lineage>
        <taxon>unclassified sequences</taxon>
        <taxon>metagenomes</taxon>
        <taxon>ecological metagenomes</taxon>
    </lineage>
</organism>
<dbReference type="SUPFAM" id="SSF51735">
    <property type="entry name" value="NAD(P)-binding Rossmann-fold domains"/>
    <property type="match status" value="1"/>
</dbReference>
<evidence type="ECO:0000259" key="2">
    <source>
        <dbReference type="Pfam" id="PF22725"/>
    </source>
</evidence>
<protein>
    <recommendedName>
        <fullName evidence="4">Gfo/Idh/MocA-like oxidoreductase N-terminal domain-containing protein</fullName>
    </recommendedName>
</protein>
<reference evidence="3" key="1">
    <citation type="submission" date="2018-05" db="EMBL/GenBank/DDBJ databases">
        <authorList>
            <person name="Lanie J.A."/>
            <person name="Ng W.-L."/>
            <person name="Kazmierczak K.M."/>
            <person name="Andrzejewski T.M."/>
            <person name="Davidsen T.M."/>
            <person name="Wayne K.J."/>
            <person name="Tettelin H."/>
            <person name="Glass J.I."/>
            <person name="Rusch D."/>
            <person name="Podicherti R."/>
            <person name="Tsui H.-C.T."/>
            <person name="Winkler M.E."/>
        </authorList>
    </citation>
    <scope>NUCLEOTIDE SEQUENCE</scope>
</reference>
<dbReference type="AlphaFoldDB" id="A0A381WEH0"/>
<dbReference type="PANTHER" id="PTHR43708">
    <property type="entry name" value="CONSERVED EXPRESSED OXIDOREDUCTASE (EUROFUNG)"/>
    <property type="match status" value="1"/>
</dbReference>
<proteinExistence type="predicted"/>
<feature type="domain" description="Gfo/Idh/MocA-like oxidoreductase N-terminal" evidence="1">
    <location>
        <begin position="10"/>
        <end position="140"/>
    </location>
</feature>
<dbReference type="InterPro" id="IPR000683">
    <property type="entry name" value="Gfo/Idh/MocA-like_OxRdtase_N"/>
</dbReference>